<keyword evidence="1" id="KW-0474">Menaquinone biosynthesis</keyword>
<protein>
    <submittedName>
        <fullName evidence="3">Unannotated protein</fullName>
    </submittedName>
</protein>
<evidence type="ECO:0000313" key="3">
    <source>
        <dbReference type="EMBL" id="CAB4797756.1"/>
    </source>
</evidence>
<dbReference type="GO" id="GO:0009234">
    <property type="term" value="P:menaquinone biosynthetic process"/>
    <property type="evidence" value="ECO:0007669"/>
    <property type="project" value="UniProtKB-KW"/>
</dbReference>
<dbReference type="PANTHER" id="PTHR37167">
    <property type="entry name" value="1,4-DIHYDROXY-6-NAPHTOATE SYNTHASE"/>
    <property type="match status" value="1"/>
</dbReference>
<keyword evidence="2" id="KW-0456">Lyase</keyword>
<sequence length="269" mass="29026">MSTHPLTIAHSPCPNDTFIFHAWSHGLLPQAPELQVTFADIHLTSKWVSERSFDLLKISSAALPLAIEAGYQLVPAGGAVGYGCGPLLLSASDKASVVDLAGASLAIPSRHSTAYRLTRKWAEQNLSSGFGEVTEVLFSDIMPAVVNGDFDAGLVIHEARFTFERFGLHQIVDLGQWWEDQTGLPIPLGAIVARDDVVAEHGIDALAQWCADSVNYAWEHPDASRDYVAEHADDMDAHVQRAHIALYVNQFSAGLGPKGMAAFDALLAD</sequence>
<name>A0A6J6XRB0_9ZZZZ</name>
<proteinExistence type="inferred from homology"/>
<gene>
    <name evidence="3" type="ORF">UFOPK3024_00414</name>
</gene>
<dbReference type="Pfam" id="PF02621">
    <property type="entry name" value="VitK2_biosynth"/>
    <property type="match status" value="1"/>
</dbReference>
<dbReference type="PANTHER" id="PTHR37167:SF1">
    <property type="entry name" value="1,4-DIHYDROXY-6-NAPHTOATE SYNTHASE"/>
    <property type="match status" value="1"/>
</dbReference>
<dbReference type="CDD" id="cd13635">
    <property type="entry name" value="PBP2_Ttha1568_Mqnd"/>
    <property type="match status" value="1"/>
</dbReference>
<dbReference type="EMBL" id="CAFAAK010000065">
    <property type="protein sequence ID" value="CAB4797756.1"/>
    <property type="molecule type" value="Genomic_DNA"/>
</dbReference>
<accession>A0A6J6XRB0</accession>
<organism evidence="3">
    <name type="scientific">freshwater metagenome</name>
    <dbReference type="NCBI Taxonomy" id="449393"/>
    <lineage>
        <taxon>unclassified sequences</taxon>
        <taxon>metagenomes</taxon>
        <taxon>ecological metagenomes</taxon>
    </lineage>
</organism>
<dbReference type="SUPFAM" id="SSF53850">
    <property type="entry name" value="Periplasmic binding protein-like II"/>
    <property type="match status" value="1"/>
</dbReference>
<dbReference type="InterPro" id="IPR003773">
    <property type="entry name" value="Menaquinone_biosynth"/>
</dbReference>
<dbReference type="InterPro" id="IPR030869">
    <property type="entry name" value="MqnD"/>
</dbReference>
<dbReference type="AlphaFoldDB" id="A0A6J6XRB0"/>
<reference evidence="3" key="1">
    <citation type="submission" date="2020-05" db="EMBL/GenBank/DDBJ databases">
        <authorList>
            <person name="Chiriac C."/>
            <person name="Salcher M."/>
            <person name="Ghai R."/>
            <person name="Kavagutti S V."/>
        </authorList>
    </citation>
    <scope>NUCLEOTIDE SEQUENCE</scope>
</reference>
<dbReference type="Gene3D" id="3.40.190.10">
    <property type="entry name" value="Periplasmic binding protein-like II"/>
    <property type="match status" value="2"/>
</dbReference>
<evidence type="ECO:0000256" key="1">
    <source>
        <dbReference type="ARBA" id="ARBA00022428"/>
    </source>
</evidence>
<evidence type="ECO:0000256" key="2">
    <source>
        <dbReference type="ARBA" id="ARBA00023239"/>
    </source>
</evidence>
<dbReference type="HAMAP" id="MF_00996">
    <property type="entry name" value="MqnD"/>
    <property type="match status" value="1"/>
</dbReference>
<dbReference type="GO" id="GO:0016829">
    <property type="term" value="F:lyase activity"/>
    <property type="evidence" value="ECO:0007669"/>
    <property type="project" value="UniProtKB-KW"/>
</dbReference>